<proteinExistence type="predicted"/>
<sequence>MDQEDECFKQHSGNVFIQLCSIAPLLYYETAILGRRDWMFPQAIHPYGSAIQKQRKQQWTQIRTIRKIRVSSVNQVRYKRIYIGHQFESCSRYACGATGFRRISVRSTVSAYCCTNALIQRTTPLPLVQGQLMQILEGMTIASQQEIDFYAIDMSNTQVLEEIQCTARASQIFSTYGDTSSRSTTPAATLNDRGAPFRFLVTNIGVLGVWYTNHLTHFGGQSDRSSD</sequence>
<reference evidence="1 2" key="1">
    <citation type="submission" date="2019-03" db="EMBL/GenBank/DDBJ databases">
        <title>Single cell metagenomics reveals metabolic interactions within the superorganism composed of flagellate Streblomastix strix and complex community of Bacteroidetes bacteria on its surface.</title>
        <authorList>
            <person name="Treitli S.C."/>
            <person name="Kolisko M."/>
            <person name="Husnik F."/>
            <person name="Keeling P."/>
            <person name="Hampl V."/>
        </authorList>
    </citation>
    <scope>NUCLEOTIDE SEQUENCE [LARGE SCALE GENOMIC DNA]</scope>
    <source>
        <strain evidence="1">ST1C</strain>
    </source>
</reference>
<comment type="caution">
    <text evidence="1">The sequence shown here is derived from an EMBL/GenBank/DDBJ whole genome shotgun (WGS) entry which is preliminary data.</text>
</comment>
<dbReference type="EMBL" id="SNRW01020427">
    <property type="protein sequence ID" value="KAA6365470.1"/>
    <property type="molecule type" value="Genomic_DNA"/>
</dbReference>
<accession>A0A5J4U5K7</accession>
<evidence type="ECO:0000313" key="1">
    <source>
        <dbReference type="EMBL" id="KAA6365470.1"/>
    </source>
</evidence>
<dbReference type="AlphaFoldDB" id="A0A5J4U5K7"/>
<gene>
    <name evidence="1" type="ORF">EZS28_039004</name>
</gene>
<dbReference type="Proteomes" id="UP000324800">
    <property type="component" value="Unassembled WGS sequence"/>
</dbReference>
<protein>
    <submittedName>
        <fullName evidence="1">Uncharacterized protein</fullName>
    </submittedName>
</protein>
<organism evidence="1 2">
    <name type="scientific">Streblomastix strix</name>
    <dbReference type="NCBI Taxonomy" id="222440"/>
    <lineage>
        <taxon>Eukaryota</taxon>
        <taxon>Metamonada</taxon>
        <taxon>Preaxostyla</taxon>
        <taxon>Oxymonadida</taxon>
        <taxon>Streblomastigidae</taxon>
        <taxon>Streblomastix</taxon>
    </lineage>
</organism>
<name>A0A5J4U5K7_9EUKA</name>
<evidence type="ECO:0000313" key="2">
    <source>
        <dbReference type="Proteomes" id="UP000324800"/>
    </source>
</evidence>